<dbReference type="AlphaFoldDB" id="A0A9N9KK55"/>
<name>A0A9N9KK55_9HELO</name>
<keyword evidence="2" id="KW-1185">Reference proteome</keyword>
<proteinExistence type="predicted"/>
<reference evidence="1" key="1">
    <citation type="submission" date="2021-07" db="EMBL/GenBank/DDBJ databases">
        <authorList>
            <person name="Durling M."/>
        </authorList>
    </citation>
    <scope>NUCLEOTIDE SEQUENCE</scope>
</reference>
<dbReference type="OrthoDB" id="10373213at2759"/>
<evidence type="ECO:0000313" key="1">
    <source>
        <dbReference type="EMBL" id="CAG8949120.1"/>
    </source>
</evidence>
<protein>
    <submittedName>
        <fullName evidence="1">Uncharacterized protein</fullName>
    </submittedName>
</protein>
<dbReference type="EMBL" id="CAJVRL010000001">
    <property type="protein sequence ID" value="CAG8949120.1"/>
    <property type="molecule type" value="Genomic_DNA"/>
</dbReference>
<accession>A0A9N9KK55</accession>
<dbReference type="Proteomes" id="UP000696280">
    <property type="component" value="Unassembled WGS sequence"/>
</dbReference>
<organism evidence="1 2">
    <name type="scientific">Hymenoscyphus fraxineus</name>
    <dbReference type="NCBI Taxonomy" id="746836"/>
    <lineage>
        <taxon>Eukaryota</taxon>
        <taxon>Fungi</taxon>
        <taxon>Dikarya</taxon>
        <taxon>Ascomycota</taxon>
        <taxon>Pezizomycotina</taxon>
        <taxon>Leotiomycetes</taxon>
        <taxon>Helotiales</taxon>
        <taxon>Helotiaceae</taxon>
        <taxon>Hymenoscyphus</taxon>
    </lineage>
</organism>
<sequence length="122" mass="14513">MNQYTTVKVFVETHVEWEKEFFRALITMCIAHRYKGTNDVLYKSENEVDDDATTNWEVWGQVMHEAVVVSKEFPEDPTIDFQNPEEVGKFLSREKREYWLEAFLNAEPNSEAAKEIYRQTRL</sequence>
<gene>
    <name evidence="1" type="ORF">HYFRA_00002249</name>
</gene>
<comment type="caution">
    <text evidence="1">The sequence shown here is derived from an EMBL/GenBank/DDBJ whole genome shotgun (WGS) entry which is preliminary data.</text>
</comment>
<evidence type="ECO:0000313" key="2">
    <source>
        <dbReference type="Proteomes" id="UP000696280"/>
    </source>
</evidence>